<accession>A0AAV4ERK9</accession>
<feature type="transmembrane region" description="Helical" evidence="2">
    <location>
        <begin position="240"/>
        <end position="259"/>
    </location>
</feature>
<comment type="caution">
    <text evidence="4">The sequence shown here is derived from an EMBL/GenBank/DDBJ whole genome shotgun (WGS) entry which is preliminary data.</text>
</comment>
<dbReference type="GO" id="GO:0005044">
    <property type="term" value="F:scavenger receptor activity"/>
    <property type="evidence" value="ECO:0007669"/>
    <property type="project" value="InterPro"/>
</dbReference>
<dbReference type="AlphaFoldDB" id="A0AAV4ERK9"/>
<evidence type="ECO:0000256" key="1">
    <source>
        <dbReference type="ARBA" id="ARBA00022536"/>
    </source>
</evidence>
<keyword evidence="2" id="KW-0472">Membrane</keyword>
<dbReference type="InterPro" id="IPR042635">
    <property type="entry name" value="MEGF10/SREC1/2-like"/>
</dbReference>
<keyword evidence="5" id="KW-1185">Reference proteome</keyword>
<name>A0AAV4ERK9_9GAST</name>
<dbReference type="Gene3D" id="2.170.300.10">
    <property type="entry name" value="Tie2 ligand-binding domain superfamily"/>
    <property type="match status" value="1"/>
</dbReference>
<proteinExistence type="predicted"/>
<dbReference type="Proteomes" id="UP000762676">
    <property type="component" value="Unassembled WGS sequence"/>
</dbReference>
<gene>
    <name evidence="4" type="ORF">ElyMa_005491800</name>
</gene>
<evidence type="ECO:0000256" key="2">
    <source>
        <dbReference type="SAM" id="Phobius"/>
    </source>
</evidence>
<dbReference type="EMBL" id="BMAT01010946">
    <property type="protein sequence ID" value="GFR63787.1"/>
    <property type="molecule type" value="Genomic_DNA"/>
</dbReference>
<dbReference type="CDD" id="cd00037">
    <property type="entry name" value="CLECT"/>
    <property type="match status" value="1"/>
</dbReference>
<dbReference type="InterPro" id="IPR001304">
    <property type="entry name" value="C-type_lectin-like"/>
</dbReference>
<dbReference type="PANTHER" id="PTHR24043">
    <property type="entry name" value="SCAVENGER RECEPTOR CLASS F"/>
    <property type="match status" value="1"/>
</dbReference>
<sequence length="339" mass="37434">MARGEEFHVIGIGVKRQNDSKFYVLDDNDTFSIPLNYFEWLGKNPGPEQCVALKSEGVGTALWVTVDCDYPTEVICEKTPDSNCEDDEMATNCSQNCLSSCVGGEYRSCDDLTGRCLDRCKRGYKGPTCDKACDPGEYGFNCERKCSPTCAGEDNACDPLYGRCRRGCVMGYTGPHCLNHCPTGMYGVGCLKKCSSNCAGKYKACDEISGRCAQGCVRGYQGDRCDIVHYNMYGVGIPKVLGIAFIFLVMWVVIAVPVLKHKPNEILGRRWPHVTFSRSLDGDNKSRTRIPNSLSTLEKKAAGARESSYTLTPKPSRLSSIMDHKKMETFLIEHSSSVD</sequence>
<dbReference type="PANTHER" id="PTHR24043:SF8">
    <property type="entry name" value="EGF-LIKE DOMAIN-CONTAINING PROTEIN"/>
    <property type="match status" value="1"/>
</dbReference>
<dbReference type="PROSITE" id="PS50041">
    <property type="entry name" value="C_TYPE_LECTIN_2"/>
    <property type="match status" value="1"/>
</dbReference>
<feature type="domain" description="C-type lectin" evidence="3">
    <location>
        <begin position="12"/>
        <end position="77"/>
    </location>
</feature>
<keyword evidence="1" id="KW-0245">EGF-like domain</keyword>
<evidence type="ECO:0000313" key="4">
    <source>
        <dbReference type="EMBL" id="GFR63787.1"/>
    </source>
</evidence>
<dbReference type="SUPFAM" id="SSF56436">
    <property type="entry name" value="C-type lectin-like"/>
    <property type="match status" value="1"/>
</dbReference>
<keyword evidence="2" id="KW-1133">Transmembrane helix</keyword>
<dbReference type="InterPro" id="IPR016187">
    <property type="entry name" value="CTDL_fold"/>
</dbReference>
<dbReference type="Gene3D" id="3.10.100.10">
    <property type="entry name" value="Mannose-Binding Protein A, subunit A"/>
    <property type="match status" value="1"/>
</dbReference>
<protein>
    <submittedName>
        <fullName evidence="4">Multiple epidermal growth factor-like domains 10</fullName>
    </submittedName>
</protein>
<evidence type="ECO:0000313" key="5">
    <source>
        <dbReference type="Proteomes" id="UP000762676"/>
    </source>
</evidence>
<organism evidence="4 5">
    <name type="scientific">Elysia marginata</name>
    <dbReference type="NCBI Taxonomy" id="1093978"/>
    <lineage>
        <taxon>Eukaryota</taxon>
        <taxon>Metazoa</taxon>
        <taxon>Spiralia</taxon>
        <taxon>Lophotrochozoa</taxon>
        <taxon>Mollusca</taxon>
        <taxon>Gastropoda</taxon>
        <taxon>Heterobranchia</taxon>
        <taxon>Euthyneura</taxon>
        <taxon>Panpulmonata</taxon>
        <taxon>Sacoglossa</taxon>
        <taxon>Placobranchoidea</taxon>
        <taxon>Plakobranchidae</taxon>
        <taxon>Elysia</taxon>
    </lineage>
</organism>
<reference evidence="4 5" key="1">
    <citation type="journal article" date="2021" name="Elife">
        <title>Chloroplast acquisition without the gene transfer in kleptoplastic sea slugs, Plakobranchus ocellatus.</title>
        <authorList>
            <person name="Maeda T."/>
            <person name="Takahashi S."/>
            <person name="Yoshida T."/>
            <person name="Shimamura S."/>
            <person name="Takaki Y."/>
            <person name="Nagai Y."/>
            <person name="Toyoda A."/>
            <person name="Suzuki Y."/>
            <person name="Arimoto A."/>
            <person name="Ishii H."/>
            <person name="Satoh N."/>
            <person name="Nishiyama T."/>
            <person name="Hasebe M."/>
            <person name="Maruyama T."/>
            <person name="Minagawa J."/>
            <person name="Obokata J."/>
            <person name="Shigenobu S."/>
        </authorList>
    </citation>
    <scope>NUCLEOTIDE SEQUENCE [LARGE SCALE GENOMIC DNA]</scope>
</reference>
<keyword evidence="2" id="KW-0812">Transmembrane</keyword>
<dbReference type="InterPro" id="IPR016186">
    <property type="entry name" value="C-type_lectin-like/link_sf"/>
</dbReference>
<evidence type="ECO:0000259" key="3">
    <source>
        <dbReference type="PROSITE" id="PS50041"/>
    </source>
</evidence>